<gene>
    <name evidence="1" type="ORF">R3P38DRAFT_2794153</name>
</gene>
<organism evidence="1 2">
    <name type="scientific">Favolaschia claudopus</name>
    <dbReference type="NCBI Taxonomy" id="2862362"/>
    <lineage>
        <taxon>Eukaryota</taxon>
        <taxon>Fungi</taxon>
        <taxon>Dikarya</taxon>
        <taxon>Basidiomycota</taxon>
        <taxon>Agaricomycotina</taxon>
        <taxon>Agaricomycetes</taxon>
        <taxon>Agaricomycetidae</taxon>
        <taxon>Agaricales</taxon>
        <taxon>Marasmiineae</taxon>
        <taxon>Mycenaceae</taxon>
        <taxon>Favolaschia</taxon>
    </lineage>
</organism>
<comment type="caution">
    <text evidence="1">The sequence shown here is derived from an EMBL/GenBank/DDBJ whole genome shotgun (WGS) entry which is preliminary data.</text>
</comment>
<dbReference type="Proteomes" id="UP001362999">
    <property type="component" value="Unassembled WGS sequence"/>
</dbReference>
<evidence type="ECO:0000313" key="1">
    <source>
        <dbReference type="EMBL" id="KAK7006437.1"/>
    </source>
</evidence>
<protein>
    <submittedName>
        <fullName evidence="1">Uncharacterized protein</fullName>
    </submittedName>
</protein>
<name>A0AAW0ABN8_9AGAR</name>
<evidence type="ECO:0000313" key="2">
    <source>
        <dbReference type="Proteomes" id="UP001362999"/>
    </source>
</evidence>
<reference evidence="1 2" key="1">
    <citation type="journal article" date="2024" name="J Genomics">
        <title>Draft genome sequencing and assembly of Favolaschia claudopus CIRM-BRFM 2984 isolated from oak limbs.</title>
        <authorList>
            <person name="Navarro D."/>
            <person name="Drula E."/>
            <person name="Chaduli D."/>
            <person name="Cazenave R."/>
            <person name="Ahrendt S."/>
            <person name="Wang J."/>
            <person name="Lipzen A."/>
            <person name="Daum C."/>
            <person name="Barry K."/>
            <person name="Grigoriev I.V."/>
            <person name="Favel A."/>
            <person name="Rosso M.N."/>
            <person name="Martin F."/>
        </authorList>
    </citation>
    <scope>NUCLEOTIDE SEQUENCE [LARGE SCALE GENOMIC DNA]</scope>
    <source>
        <strain evidence="1 2">CIRM-BRFM 2984</strain>
    </source>
</reference>
<proteinExistence type="predicted"/>
<keyword evidence="2" id="KW-1185">Reference proteome</keyword>
<dbReference type="AlphaFoldDB" id="A0AAW0ABN8"/>
<sequence>MSQSANQRKLGMSWGQNAKSRVAVTGKEGEVVMGMGWIGGGEHRRWNTSLLDVDSFVSYAIAAAKANRHQSMPVLMRDDSPPTSFRCTWYTRRQAEVDARCILNQVNISALRMQKLSQAECGARA</sequence>
<dbReference type="EMBL" id="JAWWNJ010000076">
    <property type="protein sequence ID" value="KAK7006437.1"/>
    <property type="molecule type" value="Genomic_DNA"/>
</dbReference>
<accession>A0AAW0ABN8</accession>